<dbReference type="Proteomes" id="UP000244005">
    <property type="component" value="Unassembled WGS sequence"/>
</dbReference>
<keyword evidence="2" id="KW-1185">Reference proteome</keyword>
<dbReference type="AlphaFoldDB" id="A0A2R6VYI8"/>
<sequence>MCDEASLVLNLVEMACFWDLEYELDTSAERRSNDESFLRCQVQYWRRDQSSQEMIAVDACGIHGRSRCNRGTSGVYETEQIETLVGYDHDKFISTLDCHEMRPVRQYGALAKEPVTSSPTARLKFNNSEPLG</sequence>
<reference evidence="2" key="1">
    <citation type="journal article" date="2017" name="Cell">
        <title>Insights into land plant evolution garnered from the Marchantia polymorpha genome.</title>
        <authorList>
            <person name="Bowman J.L."/>
            <person name="Kohchi T."/>
            <person name="Yamato K.T."/>
            <person name="Jenkins J."/>
            <person name="Shu S."/>
            <person name="Ishizaki K."/>
            <person name="Yamaoka S."/>
            <person name="Nishihama R."/>
            <person name="Nakamura Y."/>
            <person name="Berger F."/>
            <person name="Adam C."/>
            <person name="Aki S.S."/>
            <person name="Althoff F."/>
            <person name="Araki T."/>
            <person name="Arteaga-Vazquez M.A."/>
            <person name="Balasubrmanian S."/>
            <person name="Barry K."/>
            <person name="Bauer D."/>
            <person name="Boehm C.R."/>
            <person name="Briginshaw L."/>
            <person name="Caballero-Perez J."/>
            <person name="Catarino B."/>
            <person name="Chen F."/>
            <person name="Chiyoda S."/>
            <person name="Chovatia M."/>
            <person name="Davies K.M."/>
            <person name="Delmans M."/>
            <person name="Demura T."/>
            <person name="Dierschke T."/>
            <person name="Dolan L."/>
            <person name="Dorantes-Acosta A.E."/>
            <person name="Eklund D.M."/>
            <person name="Florent S.N."/>
            <person name="Flores-Sandoval E."/>
            <person name="Fujiyama A."/>
            <person name="Fukuzawa H."/>
            <person name="Galik B."/>
            <person name="Grimanelli D."/>
            <person name="Grimwood J."/>
            <person name="Grossniklaus U."/>
            <person name="Hamada T."/>
            <person name="Haseloff J."/>
            <person name="Hetherington A.J."/>
            <person name="Higo A."/>
            <person name="Hirakawa Y."/>
            <person name="Hundley H.N."/>
            <person name="Ikeda Y."/>
            <person name="Inoue K."/>
            <person name="Inoue S.I."/>
            <person name="Ishida S."/>
            <person name="Jia Q."/>
            <person name="Kakita M."/>
            <person name="Kanazawa T."/>
            <person name="Kawai Y."/>
            <person name="Kawashima T."/>
            <person name="Kennedy M."/>
            <person name="Kinose K."/>
            <person name="Kinoshita T."/>
            <person name="Kohara Y."/>
            <person name="Koide E."/>
            <person name="Komatsu K."/>
            <person name="Kopischke S."/>
            <person name="Kubo M."/>
            <person name="Kyozuka J."/>
            <person name="Lagercrantz U."/>
            <person name="Lin S.S."/>
            <person name="Lindquist E."/>
            <person name="Lipzen A.M."/>
            <person name="Lu C.W."/>
            <person name="De Luna E."/>
            <person name="Martienssen R.A."/>
            <person name="Minamino N."/>
            <person name="Mizutani M."/>
            <person name="Mizutani M."/>
            <person name="Mochizuki N."/>
            <person name="Monte I."/>
            <person name="Mosher R."/>
            <person name="Nagasaki H."/>
            <person name="Nakagami H."/>
            <person name="Naramoto S."/>
            <person name="Nishitani K."/>
            <person name="Ohtani M."/>
            <person name="Okamoto T."/>
            <person name="Okumura M."/>
            <person name="Phillips J."/>
            <person name="Pollak B."/>
            <person name="Reinders A."/>
            <person name="Rovekamp M."/>
            <person name="Sano R."/>
            <person name="Sawa S."/>
            <person name="Schmid M.W."/>
            <person name="Shirakawa M."/>
            <person name="Solano R."/>
            <person name="Spunde A."/>
            <person name="Suetsugu N."/>
            <person name="Sugano S."/>
            <person name="Sugiyama A."/>
            <person name="Sun R."/>
            <person name="Suzuki Y."/>
            <person name="Takenaka M."/>
            <person name="Takezawa D."/>
            <person name="Tomogane H."/>
            <person name="Tsuzuki M."/>
            <person name="Ueda T."/>
            <person name="Umeda M."/>
            <person name="Ward J.M."/>
            <person name="Watanabe Y."/>
            <person name="Yazaki K."/>
            <person name="Yokoyama R."/>
            <person name="Yoshitake Y."/>
            <person name="Yotsui I."/>
            <person name="Zachgo S."/>
            <person name="Schmutz J."/>
        </authorList>
    </citation>
    <scope>NUCLEOTIDE SEQUENCE [LARGE SCALE GENOMIC DNA]</scope>
    <source>
        <strain evidence="2">Tak-1</strain>
    </source>
</reference>
<evidence type="ECO:0000313" key="1">
    <source>
        <dbReference type="EMBL" id="PTQ26666.1"/>
    </source>
</evidence>
<name>A0A2R6VYI8_MARPO</name>
<gene>
    <name evidence="1" type="ORF">MARPO_0644s0001</name>
</gene>
<organism evidence="1 2">
    <name type="scientific">Marchantia polymorpha</name>
    <name type="common">Common liverwort</name>
    <name type="synonym">Marchantia aquatica</name>
    <dbReference type="NCBI Taxonomy" id="3197"/>
    <lineage>
        <taxon>Eukaryota</taxon>
        <taxon>Viridiplantae</taxon>
        <taxon>Streptophyta</taxon>
        <taxon>Embryophyta</taxon>
        <taxon>Marchantiophyta</taxon>
        <taxon>Marchantiopsida</taxon>
        <taxon>Marchantiidae</taxon>
        <taxon>Marchantiales</taxon>
        <taxon>Marchantiaceae</taxon>
        <taxon>Marchantia</taxon>
    </lineage>
</organism>
<evidence type="ECO:0000313" key="2">
    <source>
        <dbReference type="Proteomes" id="UP000244005"/>
    </source>
</evidence>
<dbReference type="Gramene" id="Mp2g20580.1">
    <property type="protein sequence ID" value="Mp2g20580.1.cds1"/>
    <property type="gene ID" value="Mp2g20580"/>
</dbReference>
<proteinExistence type="predicted"/>
<accession>A0A2R6VYI8</accession>
<dbReference type="EMBL" id="KZ773230">
    <property type="protein sequence ID" value="PTQ26666.1"/>
    <property type="molecule type" value="Genomic_DNA"/>
</dbReference>
<protein>
    <submittedName>
        <fullName evidence="1">Uncharacterized protein</fullName>
    </submittedName>
</protein>